<accession>A0A1G7VP67</accession>
<dbReference type="PANTHER" id="PTHR21716:SF62">
    <property type="entry name" value="TRANSPORT PROTEIN YDBI-RELATED"/>
    <property type="match status" value="1"/>
</dbReference>
<feature type="transmembrane region" description="Helical" evidence="6">
    <location>
        <begin position="40"/>
        <end position="61"/>
    </location>
</feature>
<feature type="transmembrane region" description="Helical" evidence="6">
    <location>
        <begin position="310"/>
        <end position="332"/>
    </location>
</feature>
<evidence type="ECO:0000313" key="8">
    <source>
        <dbReference type="Proteomes" id="UP000199643"/>
    </source>
</evidence>
<evidence type="ECO:0000256" key="6">
    <source>
        <dbReference type="SAM" id="Phobius"/>
    </source>
</evidence>
<dbReference type="AlphaFoldDB" id="A0A1G7VP67"/>
<feature type="transmembrane region" description="Helical" evidence="6">
    <location>
        <begin position="146"/>
        <end position="169"/>
    </location>
</feature>
<feature type="transmembrane region" description="Helical" evidence="6">
    <location>
        <begin position="269"/>
        <end position="290"/>
    </location>
</feature>
<protein>
    <submittedName>
        <fullName evidence="7">Predicted PurR-regulated permease PerM</fullName>
    </submittedName>
</protein>
<gene>
    <name evidence="7" type="ORF">SAMN05421827_108180</name>
</gene>
<dbReference type="EMBL" id="FNCH01000008">
    <property type="protein sequence ID" value="SDG61612.1"/>
    <property type="molecule type" value="Genomic_DNA"/>
</dbReference>
<dbReference type="GO" id="GO:0016020">
    <property type="term" value="C:membrane"/>
    <property type="evidence" value="ECO:0007669"/>
    <property type="project" value="UniProtKB-SubCell"/>
</dbReference>
<keyword evidence="5 6" id="KW-0472">Membrane</keyword>
<dbReference type="STRING" id="405671.SAMN05421827_108180"/>
<evidence type="ECO:0000256" key="2">
    <source>
        <dbReference type="ARBA" id="ARBA00009773"/>
    </source>
</evidence>
<evidence type="ECO:0000256" key="5">
    <source>
        <dbReference type="ARBA" id="ARBA00023136"/>
    </source>
</evidence>
<keyword evidence="4 6" id="KW-1133">Transmembrane helix</keyword>
<reference evidence="8" key="1">
    <citation type="submission" date="2016-10" db="EMBL/GenBank/DDBJ databases">
        <authorList>
            <person name="Varghese N."/>
            <person name="Submissions S."/>
        </authorList>
    </citation>
    <scope>NUCLEOTIDE SEQUENCE [LARGE SCALE GENOMIC DNA]</scope>
    <source>
        <strain evidence="8">DSM 17933</strain>
    </source>
</reference>
<dbReference type="Pfam" id="PF01594">
    <property type="entry name" value="AI-2E_transport"/>
    <property type="match status" value="1"/>
</dbReference>
<name>A0A1G7VP67_9SPHI</name>
<evidence type="ECO:0000256" key="3">
    <source>
        <dbReference type="ARBA" id="ARBA00022692"/>
    </source>
</evidence>
<comment type="subcellular location">
    <subcellularLocation>
        <location evidence="1">Membrane</location>
        <topology evidence="1">Multi-pass membrane protein</topology>
    </subcellularLocation>
</comment>
<feature type="transmembrane region" description="Helical" evidence="6">
    <location>
        <begin position="12"/>
        <end position="34"/>
    </location>
</feature>
<keyword evidence="8" id="KW-1185">Reference proteome</keyword>
<comment type="similarity">
    <text evidence="2">Belongs to the autoinducer-2 exporter (AI-2E) (TC 2.A.86) family.</text>
</comment>
<evidence type="ECO:0000256" key="4">
    <source>
        <dbReference type="ARBA" id="ARBA00022989"/>
    </source>
</evidence>
<feature type="transmembrane region" description="Helical" evidence="6">
    <location>
        <begin position="73"/>
        <end position="92"/>
    </location>
</feature>
<proteinExistence type="inferred from homology"/>
<evidence type="ECO:0000313" key="7">
    <source>
        <dbReference type="EMBL" id="SDG61612.1"/>
    </source>
</evidence>
<evidence type="ECO:0000256" key="1">
    <source>
        <dbReference type="ARBA" id="ARBA00004141"/>
    </source>
</evidence>
<organism evidence="7 8">
    <name type="scientific">Pedobacter terrae</name>
    <dbReference type="NCBI Taxonomy" id="405671"/>
    <lineage>
        <taxon>Bacteria</taxon>
        <taxon>Pseudomonadati</taxon>
        <taxon>Bacteroidota</taxon>
        <taxon>Sphingobacteriia</taxon>
        <taxon>Sphingobacteriales</taxon>
        <taxon>Sphingobacteriaceae</taxon>
        <taxon>Pedobacter</taxon>
    </lineage>
</organism>
<feature type="transmembrane region" description="Helical" evidence="6">
    <location>
        <begin position="240"/>
        <end position="262"/>
    </location>
</feature>
<dbReference type="Proteomes" id="UP000199643">
    <property type="component" value="Unassembled WGS sequence"/>
</dbReference>
<dbReference type="PANTHER" id="PTHR21716">
    <property type="entry name" value="TRANSMEMBRANE PROTEIN"/>
    <property type="match status" value="1"/>
</dbReference>
<dbReference type="GO" id="GO:0055085">
    <property type="term" value="P:transmembrane transport"/>
    <property type="evidence" value="ECO:0007669"/>
    <property type="project" value="TreeGrafter"/>
</dbReference>
<dbReference type="OrthoDB" id="5761230at2"/>
<feature type="transmembrane region" description="Helical" evidence="6">
    <location>
        <begin position="209"/>
        <end position="234"/>
    </location>
</feature>
<dbReference type="RefSeq" id="WP_090500240.1">
    <property type="nucleotide sequence ID" value="NZ_FNCH01000008.1"/>
</dbReference>
<keyword evidence="3 6" id="KW-0812">Transmembrane</keyword>
<dbReference type="InterPro" id="IPR002549">
    <property type="entry name" value="AI-2E-like"/>
</dbReference>
<sequence>MEKQDKLTSEFSYIKKVWIAVGIVALTTSFLLIMQATFGVLLLIFAGILLAVFFRGCSGILESWLGWNEKVCTAIAIFVVILLTVGFFWLVGAQIETQVSELSETLPKTIENLKGRLTNSDIGNKVMERITSEESSKKIQGFATGFFTSTFGGFGDIYVVIFIGLFIAVSPKTYIDGVVELVPEQGQAETRNLIDTLGIQLRKWIKGKLLSMLVVFILTAIGLAILGIPLWLVLALLAGILSFIPNFGPILALLPAVLVGLLQSPQTALWITGLYILIQFIESNFITTIIQQKMVNIPPALIISAQMMLGALTGSWGLVLSTPLTVVVIILIKNLYIKKRSPEG</sequence>